<feature type="non-terminal residue" evidence="3">
    <location>
        <position position="1"/>
    </location>
</feature>
<keyword evidence="2" id="KW-1133">Transmembrane helix</keyword>
<evidence type="ECO:0000256" key="2">
    <source>
        <dbReference type="SAM" id="Phobius"/>
    </source>
</evidence>
<keyword evidence="2" id="KW-0812">Transmembrane</keyword>
<keyword evidence="4" id="KW-1185">Reference proteome</keyword>
<keyword evidence="2" id="KW-0472">Membrane</keyword>
<organism evidence="3 4">
    <name type="scientific">Elysia marginata</name>
    <dbReference type="NCBI Taxonomy" id="1093978"/>
    <lineage>
        <taxon>Eukaryota</taxon>
        <taxon>Metazoa</taxon>
        <taxon>Spiralia</taxon>
        <taxon>Lophotrochozoa</taxon>
        <taxon>Mollusca</taxon>
        <taxon>Gastropoda</taxon>
        <taxon>Heterobranchia</taxon>
        <taxon>Euthyneura</taxon>
        <taxon>Panpulmonata</taxon>
        <taxon>Sacoglossa</taxon>
        <taxon>Placobranchoidea</taxon>
        <taxon>Plakobranchidae</taxon>
        <taxon>Elysia</taxon>
    </lineage>
</organism>
<feature type="transmembrane region" description="Helical" evidence="2">
    <location>
        <begin position="6"/>
        <end position="26"/>
    </location>
</feature>
<dbReference type="AlphaFoldDB" id="A0AAV4IB34"/>
<evidence type="ECO:0000256" key="1">
    <source>
        <dbReference type="SAM" id="MobiDB-lite"/>
    </source>
</evidence>
<accession>A0AAV4IB34</accession>
<feature type="compositionally biased region" description="Basic and acidic residues" evidence="1">
    <location>
        <begin position="67"/>
        <end position="80"/>
    </location>
</feature>
<reference evidence="3 4" key="1">
    <citation type="journal article" date="2021" name="Elife">
        <title>Chloroplast acquisition without the gene transfer in kleptoplastic sea slugs, Plakobranchus ocellatus.</title>
        <authorList>
            <person name="Maeda T."/>
            <person name="Takahashi S."/>
            <person name="Yoshida T."/>
            <person name="Shimamura S."/>
            <person name="Takaki Y."/>
            <person name="Nagai Y."/>
            <person name="Toyoda A."/>
            <person name="Suzuki Y."/>
            <person name="Arimoto A."/>
            <person name="Ishii H."/>
            <person name="Satoh N."/>
            <person name="Nishiyama T."/>
            <person name="Hasebe M."/>
            <person name="Maruyama T."/>
            <person name="Minagawa J."/>
            <person name="Obokata J."/>
            <person name="Shigenobu S."/>
        </authorList>
    </citation>
    <scope>NUCLEOTIDE SEQUENCE [LARGE SCALE GENOMIC DNA]</scope>
</reference>
<evidence type="ECO:0008006" key="5">
    <source>
        <dbReference type="Google" id="ProtNLM"/>
    </source>
</evidence>
<dbReference type="Proteomes" id="UP000762676">
    <property type="component" value="Unassembled WGS sequence"/>
</dbReference>
<protein>
    <recommendedName>
        <fullName evidence="5">Cadherin Y-type LIR-motif domain-containing protein</fullName>
    </recommendedName>
</protein>
<evidence type="ECO:0000313" key="3">
    <source>
        <dbReference type="EMBL" id="GFS07714.1"/>
    </source>
</evidence>
<comment type="caution">
    <text evidence="3">The sequence shown here is derived from an EMBL/GenBank/DDBJ whole genome shotgun (WGS) entry which is preliminary data.</text>
</comment>
<gene>
    <name evidence="3" type="ORF">ElyMa_004739500</name>
</gene>
<name>A0AAV4IB34_9GAST</name>
<evidence type="ECO:0000313" key="4">
    <source>
        <dbReference type="Proteomes" id="UP000762676"/>
    </source>
</evidence>
<dbReference type="EMBL" id="BMAT01009501">
    <property type="protein sequence ID" value="GFS07714.1"/>
    <property type="molecule type" value="Genomic_DNA"/>
</dbReference>
<sequence>PHNRNIFLYVAPLLILLAITGGVLLFSRKGKGLPGEGEANLRYLMLNDVFEEESPWGDPGHYWDSQSHHLDEAATARESTRSTGRSFGYSDATKISPEHFYDVLEASDNPHFYDVQEETVV</sequence>
<proteinExistence type="predicted"/>
<feature type="region of interest" description="Disordered" evidence="1">
    <location>
        <begin position="67"/>
        <end position="92"/>
    </location>
</feature>